<dbReference type="EMBL" id="KM502564">
    <property type="protein sequence ID" value="AIZ77293.1"/>
    <property type="molecule type" value="Genomic_DNA"/>
</dbReference>
<dbReference type="GeneID" id="22647440"/>
<dbReference type="GO" id="GO:0006351">
    <property type="term" value="P:DNA-templated transcription"/>
    <property type="evidence" value="ECO:0007669"/>
    <property type="project" value="InterPro"/>
</dbReference>
<dbReference type="RefSeq" id="YP_009112781.1">
    <property type="nucleotide sequence ID" value="NC_025963.1"/>
</dbReference>
<keyword evidence="6" id="KW-0244">Early protein</keyword>
<accession>A0A0A7MA80</accession>
<keyword evidence="8" id="KW-0548">Nucleotidyltransferase</keyword>
<organism evidence="12 13">
    <name type="scientific">Parapoxvirus red deer/HL953</name>
    <dbReference type="NCBI Taxonomy" id="1579460"/>
    <lineage>
        <taxon>Viruses</taxon>
        <taxon>Varidnaviria</taxon>
        <taxon>Bamfordvirae</taxon>
        <taxon>Nucleocytoviricota</taxon>
        <taxon>Pokkesviricetes</taxon>
        <taxon>Chitovirales</taxon>
        <taxon>Poxviridae</taxon>
        <taxon>Chordopoxvirinae</taxon>
        <taxon>Parapoxvirus</taxon>
        <taxon>Parapoxvirus reddeerpox</taxon>
        <taxon>Red deerpox virus</taxon>
    </lineage>
</organism>
<keyword evidence="5" id="KW-0240">DNA-directed RNA polymerase</keyword>
<reference evidence="12 13" key="1">
    <citation type="submission" date="2014-09" db="EMBL/GenBank/DDBJ databases">
        <title>Parapoxvirus (PPV) of red deer reveals sub-clinical infection and confirms a unique species.</title>
        <authorList>
            <person name="Friederichs S."/>
            <person name="Stefan K."/>
            <person name="Helmut B."/>
            <person name="Heike L."/>
            <person name="Mathias B."/>
        </authorList>
    </citation>
    <scope>NUCLEOTIDE SEQUENCE [LARGE SCALE GENOMIC DNA]</scope>
    <source>
        <strain evidence="12">HL953</strain>
    </source>
</reference>
<evidence type="ECO:0000313" key="13">
    <source>
        <dbReference type="Proteomes" id="UP000107385"/>
    </source>
</evidence>
<dbReference type="Pfam" id="PF05864">
    <property type="entry name" value="Chordopox_RPO7"/>
    <property type="match status" value="1"/>
</dbReference>
<evidence type="ECO:0000256" key="10">
    <source>
        <dbReference type="ARBA" id="ARBA00023163"/>
    </source>
</evidence>
<dbReference type="GO" id="GO:0003899">
    <property type="term" value="F:DNA-directed RNA polymerase activity"/>
    <property type="evidence" value="ECO:0007669"/>
    <property type="project" value="UniProtKB-EC"/>
</dbReference>
<evidence type="ECO:0000256" key="11">
    <source>
        <dbReference type="ARBA" id="ARBA00048552"/>
    </source>
</evidence>
<name>A0A0A7MA80_9POXV</name>
<dbReference type="GO" id="GO:0044423">
    <property type="term" value="C:virion component"/>
    <property type="evidence" value="ECO:0007669"/>
    <property type="project" value="UniProtKB-KW"/>
</dbReference>
<dbReference type="GO" id="GO:0000428">
    <property type="term" value="C:DNA-directed RNA polymerase complex"/>
    <property type="evidence" value="ECO:0007669"/>
    <property type="project" value="UniProtKB-KW"/>
</dbReference>
<dbReference type="InterPro" id="IPR008448">
    <property type="entry name" value="RNA_pol_7kDa_chordopoxvir"/>
</dbReference>
<dbReference type="EC" id="2.7.7.6" evidence="3"/>
<comment type="subcellular location">
    <subcellularLocation>
        <location evidence="1">Virion</location>
    </subcellularLocation>
</comment>
<protein>
    <recommendedName>
        <fullName evidence="4">DNA-directed RNA polymerase 7 kDa subunit</fullName>
        <ecNumber evidence="3">2.7.7.6</ecNumber>
    </recommendedName>
</protein>
<evidence type="ECO:0000256" key="8">
    <source>
        <dbReference type="ARBA" id="ARBA00022695"/>
    </source>
</evidence>
<keyword evidence="7" id="KW-0808">Transferase</keyword>
<keyword evidence="9" id="KW-0946">Virion</keyword>
<keyword evidence="10" id="KW-0804">Transcription</keyword>
<evidence type="ECO:0000313" key="12">
    <source>
        <dbReference type="EMBL" id="AIZ77293.1"/>
    </source>
</evidence>
<evidence type="ECO:0000256" key="3">
    <source>
        <dbReference type="ARBA" id="ARBA00012418"/>
    </source>
</evidence>
<evidence type="ECO:0000256" key="2">
    <source>
        <dbReference type="ARBA" id="ARBA00007961"/>
    </source>
</evidence>
<evidence type="ECO:0000256" key="6">
    <source>
        <dbReference type="ARBA" id="ARBA00022518"/>
    </source>
</evidence>
<evidence type="ECO:0000256" key="9">
    <source>
        <dbReference type="ARBA" id="ARBA00022844"/>
    </source>
</evidence>
<comment type="similarity">
    <text evidence="2">Belongs to the poxviridae DNA-directed RNA polymerase 7 kDa subunit family.</text>
</comment>
<dbReference type="Proteomes" id="UP000107385">
    <property type="component" value="Segment"/>
</dbReference>
<evidence type="ECO:0000256" key="1">
    <source>
        <dbReference type="ARBA" id="ARBA00004328"/>
    </source>
</evidence>
<dbReference type="KEGG" id="vg:22647440"/>
<evidence type="ECO:0000256" key="4">
    <source>
        <dbReference type="ARBA" id="ARBA00020349"/>
    </source>
</evidence>
<evidence type="ECO:0000256" key="7">
    <source>
        <dbReference type="ARBA" id="ARBA00022679"/>
    </source>
</evidence>
<sequence>MVFQLVCSTCGRDLSHERFRLIVRQECLKAVLRHVRNICCRLKLATQIEPHRNLTVMPMLDIS</sequence>
<proteinExistence type="inferred from homology"/>
<dbReference type="OrthoDB" id="24500at10239"/>
<keyword evidence="13" id="KW-1185">Reference proteome</keyword>
<evidence type="ECO:0000256" key="5">
    <source>
        <dbReference type="ARBA" id="ARBA00022478"/>
    </source>
</evidence>
<dbReference type="GO" id="GO:0003677">
    <property type="term" value="F:DNA binding"/>
    <property type="evidence" value="ECO:0007669"/>
    <property type="project" value="InterPro"/>
</dbReference>
<comment type="catalytic activity">
    <reaction evidence="11">
        <text>RNA(n) + a ribonucleoside 5'-triphosphate = RNA(n+1) + diphosphate</text>
        <dbReference type="Rhea" id="RHEA:21248"/>
        <dbReference type="Rhea" id="RHEA-COMP:14527"/>
        <dbReference type="Rhea" id="RHEA-COMP:17342"/>
        <dbReference type="ChEBI" id="CHEBI:33019"/>
        <dbReference type="ChEBI" id="CHEBI:61557"/>
        <dbReference type="ChEBI" id="CHEBI:140395"/>
        <dbReference type="EC" id="2.7.7.6"/>
    </reaction>
</comment>